<dbReference type="EMBL" id="GBEZ01003467">
    <property type="protein sequence ID" value="JAC81675.1"/>
    <property type="molecule type" value="Transcribed_RNA"/>
</dbReference>
<dbReference type="Gene3D" id="3.30.200.20">
    <property type="entry name" value="Phosphorylase Kinase, domain 1"/>
    <property type="match status" value="1"/>
</dbReference>
<keyword evidence="4 10" id="KW-0418">Kinase</keyword>
<sequence length="621" mass="69949">MLQKAELVPEDNSCKRFASRYANAATLVFEESLKRGKGSQRSSCKQEQAVKIIDSNMLAFHPRRSKEVNSAKCFLGYRRLKRFLRELLDGLRDMNRTNLSASTLKLQKTHHLLEMEYRDLSEKYEKRRELGRGGFAVVHEVADKKKGDVLACKQIEKERLLHSGMERLLVKEIRAMERMRGAPRAMQLRDVLEDATHVYLVVDHCVGGDLRGTVAAHLQQHGCYTEAAAADLMRRMAAAVLSCHERGVIHRDVKFENFLWSDPGGRGELKLADFGLAAFWEPEDPPIRERCGTAPFMAPEVWTGLGYTAAADAWALGILMAVLLTGDSPFHFEDNKQCAEATCSQAVEWEIPPLSLVSRHARDLLSRLLEKDPARRMPVSEMMAHPWLREGGTATESSVKAVMRGCMDSVLDMDGFRQAALILLARKTIDDGRSQAFFRAFQKCDTDGDGLISMEELKSSLKTLYSHATESHVRGFLEKFDVNGKGAIDITGFTAALLHLRFPDDELRLLVNSFDLFDHNHDGTVTLQDLKVAVMDCGITMTTEMHEELRTLQDDVAGCILREKFNRLWGVDSKHAHNTPRTEADLEGHSLGGESLSWFSSLVYFKDLDLGESMRMKTKSR</sequence>
<dbReference type="SMART" id="SM00054">
    <property type="entry name" value="EFh"/>
    <property type="match status" value="3"/>
</dbReference>
<dbReference type="GO" id="GO:0005509">
    <property type="term" value="F:calcium ion binding"/>
    <property type="evidence" value="ECO:0007669"/>
    <property type="project" value="InterPro"/>
</dbReference>
<evidence type="ECO:0000256" key="2">
    <source>
        <dbReference type="ARBA" id="ARBA00022679"/>
    </source>
</evidence>
<dbReference type="SUPFAM" id="SSF56112">
    <property type="entry name" value="Protein kinase-like (PK-like)"/>
    <property type="match status" value="1"/>
</dbReference>
<evidence type="ECO:0000256" key="7">
    <source>
        <dbReference type="PROSITE-ProRule" id="PRU10141"/>
    </source>
</evidence>
<dbReference type="SMART" id="SM00220">
    <property type="entry name" value="S_TKc"/>
    <property type="match status" value="1"/>
</dbReference>
<protein>
    <submittedName>
        <fullName evidence="10">Calmodulin-domain protein kinase 9</fullName>
    </submittedName>
</protein>
<dbReference type="PROSITE" id="PS50011">
    <property type="entry name" value="PROTEIN_KINASE_DOM"/>
    <property type="match status" value="1"/>
</dbReference>
<keyword evidence="3 7" id="KW-0547">Nucleotide-binding</keyword>
<dbReference type="PROSITE" id="PS00107">
    <property type="entry name" value="PROTEIN_KINASE_ATP"/>
    <property type="match status" value="1"/>
</dbReference>
<accession>A0A061SFP4</accession>
<feature type="domain" description="EF-hand" evidence="9">
    <location>
        <begin position="505"/>
        <end position="540"/>
    </location>
</feature>
<dbReference type="SUPFAM" id="SSF47473">
    <property type="entry name" value="EF-hand"/>
    <property type="match status" value="1"/>
</dbReference>
<evidence type="ECO:0000259" key="9">
    <source>
        <dbReference type="PROSITE" id="PS50222"/>
    </source>
</evidence>
<dbReference type="AlphaFoldDB" id="A0A061SFP4"/>
<evidence type="ECO:0000259" key="8">
    <source>
        <dbReference type="PROSITE" id="PS50011"/>
    </source>
</evidence>
<dbReference type="FunFam" id="1.10.510.10:FF:000571">
    <property type="entry name" value="Maternal embryonic leucine zipper kinase"/>
    <property type="match status" value="1"/>
</dbReference>
<evidence type="ECO:0000256" key="1">
    <source>
        <dbReference type="ARBA" id="ARBA00022527"/>
    </source>
</evidence>
<dbReference type="InterPro" id="IPR011009">
    <property type="entry name" value="Kinase-like_dom_sf"/>
</dbReference>
<dbReference type="InterPro" id="IPR011992">
    <property type="entry name" value="EF-hand-dom_pair"/>
</dbReference>
<organism evidence="10">
    <name type="scientific">Tetraselmis sp. GSL018</name>
    <dbReference type="NCBI Taxonomy" id="582737"/>
    <lineage>
        <taxon>Eukaryota</taxon>
        <taxon>Viridiplantae</taxon>
        <taxon>Chlorophyta</taxon>
        <taxon>core chlorophytes</taxon>
        <taxon>Chlorodendrophyceae</taxon>
        <taxon>Chlorodendrales</taxon>
        <taxon>Chlorodendraceae</taxon>
        <taxon>Tetraselmis</taxon>
    </lineage>
</organism>
<keyword evidence="1" id="KW-0723">Serine/threonine-protein kinase</keyword>
<evidence type="ECO:0000256" key="3">
    <source>
        <dbReference type="ARBA" id="ARBA00022741"/>
    </source>
</evidence>
<dbReference type="GO" id="GO:0005524">
    <property type="term" value="F:ATP binding"/>
    <property type="evidence" value="ECO:0007669"/>
    <property type="project" value="UniProtKB-UniRule"/>
</dbReference>
<dbReference type="Gene3D" id="1.10.238.10">
    <property type="entry name" value="EF-hand"/>
    <property type="match status" value="1"/>
</dbReference>
<dbReference type="GO" id="GO:0004674">
    <property type="term" value="F:protein serine/threonine kinase activity"/>
    <property type="evidence" value="ECO:0007669"/>
    <property type="project" value="UniProtKB-KW"/>
</dbReference>
<keyword evidence="5" id="KW-0106">Calcium</keyword>
<name>A0A061SFP4_9CHLO</name>
<reference evidence="10" key="1">
    <citation type="submission" date="2014-05" db="EMBL/GenBank/DDBJ databases">
        <title>The transcriptome of the halophilic microalga Tetraselmis sp. GSL018 isolated from the Great Salt Lake, Utah.</title>
        <authorList>
            <person name="Jinkerson R.E."/>
            <person name="D'Adamo S."/>
            <person name="Posewitz M.C."/>
        </authorList>
    </citation>
    <scope>NUCLEOTIDE SEQUENCE</scope>
    <source>
        <strain evidence="10">GSL018</strain>
    </source>
</reference>
<dbReference type="Pfam" id="PF13499">
    <property type="entry name" value="EF-hand_7"/>
    <property type="match status" value="1"/>
</dbReference>
<feature type="domain" description="Protein kinase" evidence="8">
    <location>
        <begin position="124"/>
        <end position="388"/>
    </location>
</feature>
<dbReference type="PROSITE" id="PS50222">
    <property type="entry name" value="EF_HAND_2"/>
    <property type="match status" value="2"/>
</dbReference>
<dbReference type="Pfam" id="PF00069">
    <property type="entry name" value="Pkinase"/>
    <property type="match status" value="1"/>
</dbReference>
<dbReference type="InterPro" id="IPR002048">
    <property type="entry name" value="EF_hand_dom"/>
</dbReference>
<dbReference type="InterPro" id="IPR000719">
    <property type="entry name" value="Prot_kinase_dom"/>
</dbReference>
<evidence type="ECO:0000313" key="10">
    <source>
        <dbReference type="EMBL" id="JAC81675.1"/>
    </source>
</evidence>
<feature type="domain" description="EF-hand" evidence="9">
    <location>
        <begin position="432"/>
        <end position="467"/>
    </location>
</feature>
<evidence type="ECO:0000256" key="6">
    <source>
        <dbReference type="ARBA" id="ARBA00022840"/>
    </source>
</evidence>
<keyword evidence="2" id="KW-0808">Transferase</keyword>
<dbReference type="PANTHER" id="PTHR24349">
    <property type="entry name" value="SERINE/THREONINE-PROTEIN KINASE"/>
    <property type="match status" value="1"/>
</dbReference>
<dbReference type="Gene3D" id="1.10.510.10">
    <property type="entry name" value="Transferase(Phosphotransferase) domain 1"/>
    <property type="match status" value="1"/>
</dbReference>
<dbReference type="PROSITE" id="PS00018">
    <property type="entry name" value="EF_HAND_1"/>
    <property type="match status" value="2"/>
</dbReference>
<feature type="binding site" evidence="7">
    <location>
        <position position="153"/>
    </location>
    <ligand>
        <name>ATP</name>
        <dbReference type="ChEBI" id="CHEBI:30616"/>
    </ligand>
</feature>
<dbReference type="InterPro" id="IPR050205">
    <property type="entry name" value="CDPK_Ser/Thr_kinases"/>
</dbReference>
<keyword evidence="6 7" id="KW-0067">ATP-binding</keyword>
<evidence type="ECO:0000256" key="4">
    <source>
        <dbReference type="ARBA" id="ARBA00022777"/>
    </source>
</evidence>
<proteinExistence type="predicted"/>
<gene>
    <name evidence="10" type="ORF">TSPGSL018_7374</name>
</gene>
<dbReference type="InterPro" id="IPR017441">
    <property type="entry name" value="Protein_kinase_ATP_BS"/>
</dbReference>
<evidence type="ECO:0000256" key="5">
    <source>
        <dbReference type="ARBA" id="ARBA00022837"/>
    </source>
</evidence>
<dbReference type="Pfam" id="PF13202">
    <property type="entry name" value="EF-hand_5"/>
    <property type="match status" value="1"/>
</dbReference>
<dbReference type="InterPro" id="IPR018247">
    <property type="entry name" value="EF_Hand_1_Ca_BS"/>
</dbReference>